<evidence type="ECO:0000313" key="3">
    <source>
        <dbReference type="Proteomes" id="UP001239445"/>
    </source>
</evidence>
<dbReference type="Proteomes" id="UP001239445">
    <property type="component" value="Unassembled WGS sequence"/>
</dbReference>
<dbReference type="PANTHER" id="PTHR10579:SF156">
    <property type="entry name" value="VWFA DOMAIN-CONTAINING PROTEIN"/>
    <property type="match status" value="1"/>
</dbReference>
<dbReference type="PROSITE" id="PS50234">
    <property type="entry name" value="VWFA"/>
    <property type="match status" value="1"/>
</dbReference>
<dbReference type="Pfam" id="PF14624">
    <property type="entry name" value="Vwaint"/>
    <property type="match status" value="1"/>
</dbReference>
<accession>A0AAJ0BAB9</accession>
<organism evidence="2 3">
    <name type="scientific">Echria macrotheca</name>
    <dbReference type="NCBI Taxonomy" id="438768"/>
    <lineage>
        <taxon>Eukaryota</taxon>
        <taxon>Fungi</taxon>
        <taxon>Dikarya</taxon>
        <taxon>Ascomycota</taxon>
        <taxon>Pezizomycotina</taxon>
        <taxon>Sordariomycetes</taxon>
        <taxon>Sordariomycetidae</taxon>
        <taxon>Sordariales</taxon>
        <taxon>Schizotheciaceae</taxon>
        <taxon>Echria</taxon>
    </lineage>
</organism>
<dbReference type="InterPro" id="IPR051266">
    <property type="entry name" value="CLCR"/>
</dbReference>
<dbReference type="Pfam" id="PF14623">
    <property type="entry name" value="Vint"/>
    <property type="match status" value="1"/>
</dbReference>
<feature type="domain" description="VWFA" evidence="1">
    <location>
        <begin position="51"/>
        <end position="231"/>
    </location>
</feature>
<protein>
    <submittedName>
        <fullName evidence="2">Hint-domain-containing protein</fullName>
    </submittedName>
</protein>
<proteinExistence type="predicted"/>
<keyword evidence="3" id="KW-1185">Reference proteome</keyword>
<dbReference type="Pfam" id="PF13519">
    <property type="entry name" value="VWA_2"/>
    <property type="match status" value="1"/>
</dbReference>
<gene>
    <name evidence="2" type="ORF">QBC47DRAFT_423852</name>
</gene>
<name>A0AAJ0BAB9_9PEZI</name>
<evidence type="ECO:0000259" key="1">
    <source>
        <dbReference type="PROSITE" id="PS50234"/>
    </source>
</evidence>
<dbReference type="InterPro" id="IPR002035">
    <property type="entry name" value="VWF_A"/>
</dbReference>
<dbReference type="AlphaFoldDB" id="A0AAJ0BAB9"/>
<dbReference type="PANTHER" id="PTHR10579">
    <property type="entry name" value="CALCIUM-ACTIVATED CHLORIDE CHANNEL REGULATOR"/>
    <property type="match status" value="1"/>
</dbReference>
<dbReference type="SUPFAM" id="SSF53300">
    <property type="entry name" value="vWA-like"/>
    <property type="match status" value="1"/>
</dbReference>
<sequence>MENPLTNIEYPDSEYTPELKVYPLPSEDGLLVKIRPPSEPLDPNLVHVPCDIVLVIDVSASMSDEAPVPSGPGESKERNGLSVLDLTKHAARTVMEPLNERDRLGIVTFSDDVEFVQELTPMEPENKRKTGIEIENLEPVRNTNLWAGIKKGIELFNTQPFTGNVPALMVLTDGYIPMLRDMGPLPATIHTFGFGYKLKSGLLKSIAEIGGGNYSFIPDAGMIGTVFVHAVANLQSTYATNTVLRLSYPATLGLEETTGESVEKQEPIRTEGFGPNATMQLTISLGNIQYGHPRDIYLRYNPGFKSSRSASIVERQPLKATAALEYKRFERTKETIVTTWDICKPSLSLTPSEIVYQVSRSALITYLSSFSSLQPDREHMNLLDLPKNITELFDAFLASLPASAPEYASDPFCQSLINDLCGPMRTGQVAVALSNQDYYRRWGRHYFPSLACAHARQICNSFKDPGPLMYGKESPLFIRCRDSLDKAFDSLPAPKPSLRSQYLGTVQMKAYNRSSNPCFAEDSMVSLATGTGLNNDHGDAIPISTLRPEMMVLTPRGPRKIIEVLKTPVKGERLCLVGEGVLVTPWHPVLISQKEGWVFPKHVAGSEVEYTGSVYSVLLERDRDVDAHAIKVGELWGVTLGHGMMEETATGDVRTHQFFGNYERVVEALGKLPKRDGLVLCEGVRRNVYTDLVDGFNAPEK</sequence>
<reference evidence="2" key="1">
    <citation type="submission" date="2023-06" db="EMBL/GenBank/DDBJ databases">
        <title>Genome-scale phylogeny and comparative genomics of the fungal order Sordariales.</title>
        <authorList>
            <consortium name="Lawrence Berkeley National Laboratory"/>
            <person name="Hensen N."/>
            <person name="Bonometti L."/>
            <person name="Westerberg I."/>
            <person name="Brannstrom I.O."/>
            <person name="Guillou S."/>
            <person name="Cros-Aarteil S."/>
            <person name="Calhoun S."/>
            <person name="Haridas S."/>
            <person name="Kuo A."/>
            <person name="Mondo S."/>
            <person name="Pangilinan J."/>
            <person name="Riley R."/>
            <person name="Labutti K."/>
            <person name="Andreopoulos B."/>
            <person name="Lipzen A."/>
            <person name="Chen C."/>
            <person name="Yanf M."/>
            <person name="Daum C."/>
            <person name="Ng V."/>
            <person name="Clum A."/>
            <person name="Steindorff A."/>
            <person name="Ohm R."/>
            <person name="Martin F."/>
            <person name="Silar P."/>
            <person name="Natvig D."/>
            <person name="Lalanne C."/>
            <person name="Gautier V."/>
            <person name="Ament-Velasquez S.L."/>
            <person name="Kruys A."/>
            <person name="Hutchinson M.I."/>
            <person name="Powell A.J."/>
            <person name="Barry K."/>
            <person name="Miller A.N."/>
            <person name="Grigoriev I.V."/>
            <person name="Debuchy R."/>
            <person name="Gladieux P."/>
            <person name="Thoren M.H."/>
            <person name="Johannesson H."/>
        </authorList>
    </citation>
    <scope>NUCLEOTIDE SEQUENCE</scope>
    <source>
        <strain evidence="2">PSN4</strain>
    </source>
</reference>
<comment type="caution">
    <text evidence="2">The sequence shown here is derived from an EMBL/GenBank/DDBJ whole genome shotgun (WGS) entry which is preliminary data.</text>
</comment>
<evidence type="ECO:0000313" key="2">
    <source>
        <dbReference type="EMBL" id="KAK1754165.1"/>
    </source>
</evidence>
<dbReference type="InterPro" id="IPR032838">
    <property type="entry name" value="Vwaint_dom"/>
</dbReference>
<dbReference type="SMART" id="SM00327">
    <property type="entry name" value="VWA"/>
    <property type="match status" value="1"/>
</dbReference>
<dbReference type="EMBL" id="MU839836">
    <property type="protein sequence ID" value="KAK1754165.1"/>
    <property type="molecule type" value="Genomic_DNA"/>
</dbReference>
<dbReference type="InterPro" id="IPR036465">
    <property type="entry name" value="vWFA_dom_sf"/>
</dbReference>
<dbReference type="InterPro" id="IPR039510">
    <property type="entry name" value="Vint_dom"/>
</dbReference>
<dbReference type="Gene3D" id="3.40.50.410">
    <property type="entry name" value="von Willebrand factor, type A domain"/>
    <property type="match status" value="1"/>
</dbReference>